<reference evidence="1 2" key="1">
    <citation type="submission" date="2018-10" db="EMBL/GenBank/DDBJ databases">
        <title>Isolation, diversity and antibacterial activity of antinobacteria from the wheat rhizosphere soil.</title>
        <authorList>
            <person name="Sun T."/>
        </authorList>
    </citation>
    <scope>NUCLEOTIDE SEQUENCE [LARGE SCALE GENOMIC DNA]</scope>
    <source>
        <strain evidence="1 2">SJ-23</strain>
    </source>
</reference>
<dbReference type="AlphaFoldDB" id="A0A3M8ALC6"/>
<protein>
    <submittedName>
        <fullName evidence="1">Uncharacterized protein</fullName>
    </submittedName>
</protein>
<keyword evidence="2" id="KW-1185">Reference proteome</keyword>
<dbReference type="OrthoDB" id="5186655at2"/>
<evidence type="ECO:0000313" key="1">
    <source>
        <dbReference type="EMBL" id="RNB51819.1"/>
    </source>
</evidence>
<dbReference type="EMBL" id="RHHB01000002">
    <property type="protein sequence ID" value="RNB51819.1"/>
    <property type="molecule type" value="Genomic_DNA"/>
</dbReference>
<name>A0A3M8ALC6_9MICO</name>
<proteinExistence type="predicted"/>
<evidence type="ECO:0000313" key="2">
    <source>
        <dbReference type="Proteomes" id="UP000275048"/>
    </source>
</evidence>
<gene>
    <name evidence="1" type="ORF">EDM22_02385</name>
</gene>
<dbReference type="RefSeq" id="WP_122935453.1">
    <property type="nucleotide sequence ID" value="NZ_JBHSNT010000044.1"/>
</dbReference>
<dbReference type="Proteomes" id="UP000275048">
    <property type="component" value="Unassembled WGS sequence"/>
</dbReference>
<comment type="caution">
    <text evidence="1">The sequence shown here is derived from an EMBL/GenBank/DDBJ whole genome shotgun (WGS) entry which is preliminary data.</text>
</comment>
<sequence length="116" mass="12003">MHASGGGFGAAVEPGGLQLGLALADGTRLLPMSYREPGREVTPPTLFVNSMGGGGGEDWYEGRAAAWVWSPSRPLGDADLVLAWESFGIGELRHPLRASPIAAAPAPRPLWPSAAA</sequence>
<accession>A0A3M8ALC6</accession>
<organism evidence="1 2">
    <name type="scientific">Agromyces tardus</name>
    <dbReference type="NCBI Taxonomy" id="2583849"/>
    <lineage>
        <taxon>Bacteria</taxon>
        <taxon>Bacillati</taxon>
        <taxon>Actinomycetota</taxon>
        <taxon>Actinomycetes</taxon>
        <taxon>Micrococcales</taxon>
        <taxon>Microbacteriaceae</taxon>
        <taxon>Agromyces</taxon>
    </lineage>
</organism>